<dbReference type="GO" id="GO:0016471">
    <property type="term" value="C:vacuolar proton-transporting V-type ATPase complex"/>
    <property type="evidence" value="ECO:0007669"/>
    <property type="project" value="TreeGrafter"/>
</dbReference>
<reference evidence="11" key="1">
    <citation type="submission" date="2017-09" db="EMBL/GenBank/DDBJ databases">
        <title>Depth-based differentiation of microbial function through sediment-hosted aquifers and enrichment of novel symbionts in the deep terrestrial subsurface.</title>
        <authorList>
            <person name="Probst A.J."/>
            <person name="Ladd B."/>
            <person name="Jarett J.K."/>
            <person name="Geller-Mcgrath D.E."/>
            <person name="Sieber C.M.K."/>
            <person name="Emerson J.B."/>
            <person name="Anantharaman K."/>
            <person name="Thomas B.C."/>
            <person name="Malmstrom R."/>
            <person name="Stieglmeier M."/>
            <person name="Klingl A."/>
            <person name="Woyke T."/>
            <person name="Ryan C.M."/>
            <person name="Banfield J.F."/>
        </authorList>
    </citation>
    <scope>NUCLEOTIDE SEQUENCE [LARGE SCALE GENOMIC DNA]</scope>
</reference>
<dbReference type="GO" id="GO:0046961">
    <property type="term" value="F:proton-transporting ATPase activity, rotational mechanism"/>
    <property type="evidence" value="ECO:0007669"/>
    <property type="project" value="InterPro"/>
</dbReference>
<evidence type="ECO:0000256" key="2">
    <source>
        <dbReference type="ARBA" id="ARBA00009904"/>
    </source>
</evidence>
<feature type="transmembrane region" description="Helical" evidence="9">
    <location>
        <begin position="450"/>
        <end position="475"/>
    </location>
</feature>
<comment type="subcellular location">
    <subcellularLocation>
        <location evidence="1">Membrane</location>
        <topology evidence="1">Multi-pass membrane protein</topology>
    </subcellularLocation>
</comment>
<keyword evidence="6" id="KW-0406">Ion transport</keyword>
<keyword evidence="5 9" id="KW-1133">Transmembrane helix</keyword>
<keyword evidence="3" id="KW-0813">Transport</keyword>
<gene>
    <name evidence="10" type="ORF">COZ37_04030</name>
</gene>
<dbReference type="InterPro" id="IPR002490">
    <property type="entry name" value="V-ATPase_116kDa_su"/>
</dbReference>
<proteinExistence type="inferred from homology"/>
<dbReference type="GO" id="GO:0033179">
    <property type="term" value="C:proton-transporting V-type ATPase, V0 domain"/>
    <property type="evidence" value="ECO:0007669"/>
    <property type="project" value="InterPro"/>
</dbReference>
<dbReference type="PANTHER" id="PTHR11629:SF63">
    <property type="entry name" value="V-TYPE PROTON ATPASE SUBUNIT A"/>
    <property type="match status" value="1"/>
</dbReference>
<feature type="transmembrane region" description="Helical" evidence="9">
    <location>
        <begin position="422"/>
        <end position="444"/>
    </location>
</feature>
<dbReference type="AlphaFoldDB" id="A0A2M7M391"/>
<dbReference type="GO" id="GO:0007035">
    <property type="term" value="P:vacuolar acidification"/>
    <property type="evidence" value="ECO:0007669"/>
    <property type="project" value="TreeGrafter"/>
</dbReference>
<dbReference type="Pfam" id="PF01496">
    <property type="entry name" value="V_ATPase_I"/>
    <property type="match status" value="2"/>
</dbReference>
<accession>A0A2M7M391</accession>
<feature type="transmembrane region" description="Helical" evidence="9">
    <location>
        <begin position="366"/>
        <end position="387"/>
    </location>
</feature>
<keyword evidence="4 9" id="KW-0812">Transmembrane</keyword>
<feature type="transmembrane region" description="Helical" evidence="9">
    <location>
        <begin position="201"/>
        <end position="227"/>
    </location>
</feature>
<evidence type="ECO:0000256" key="1">
    <source>
        <dbReference type="ARBA" id="ARBA00004141"/>
    </source>
</evidence>
<evidence type="ECO:0000313" key="11">
    <source>
        <dbReference type="Proteomes" id="UP000229703"/>
    </source>
</evidence>
<feature type="transmembrane region" description="Helical" evidence="9">
    <location>
        <begin position="300"/>
        <end position="318"/>
    </location>
</feature>
<protein>
    <submittedName>
        <fullName evidence="10">Uncharacterized protein</fullName>
    </submittedName>
</protein>
<evidence type="ECO:0000256" key="9">
    <source>
        <dbReference type="SAM" id="Phobius"/>
    </source>
</evidence>
<dbReference type="Proteomes" id="UP000229703">
    <property type="component" value="Unassembled WGS sequence"/>
</dbReference>
<dbReference type="PANTHER" id="PTHR11629">
    <property type="entry name" value="VACUOLAR PROTON ATPASES"/>
    <property type="match status" value="1"/>
</dbReference>
<evidence type="ECO:0000256" key="5">
    <source>
        <dbReference type="ARBA" id="ARBA00022989"/>
    </source>
</evidence>
<feature type="transmembrane region" description="Helical" evidence="9">
    <location>
        <begin position="247"/>
        <end position="270"/>
    </location>
</feature>
<comment type="caution">
    <text evidence="10">The sequence shown here is derived from an EMBL/GenBank/DDBJ whole genome shotgun (WGS) entry which is preliminary data.</text>
</comment>
<evidence type="ECO:0000256" key="7">
    <source>
        <dbReference type="ARBA" id="ARBA00023136"/>
    </source>
</evidence>
<sequence>MTLSKFGYKMSNKYPASKSLYYYIETIKEDKKQVLFLIIYHQEKEKKFSLLLSRYNATPQKFLPFHSSAAAVLSFIQERLAKNEEDISRLNNEIRKFVAERNKILVLLDYYSSLKEQEDIQSSFGQTKSVFLLTGWITKRALPNLKRHLKERFPVVALYFRDPEKGEDVPTVLENRALVEPFEAVTDLYGRPLYKGMDPSGLLSIFFILCFATCLSDSGYGLLLAIFSFVLLKKLHLSEMGKRLCRLFLFSGLATIVVGAMTGSCFGDLLERMPFPPLKRFKETLTFLAPIEDPQDMMRFFYLALLFGYLQVSSGVMIKLAKSIRGYGAAGLKNLAPFLIQLGLPLWILALLSRREILPFSFLGDSFFYCLSALLIFVFLFVVFQQFAEQQGIFMKCFWAGYSIYGMVVGNLLSDTLSYSRLFALGMTTGLLAIVINQLVSLALPTPYLGVILGILIFCFGHLFNLGINVLGAYVHTSRLQYLEFFTKFYEAGGRVFKPFRIERKYTIIT</sequence>
<dbReference type="GO" id="GO:0051117">
    <property type="term" value="F:ATPase binding"/>
    <property type="evidence" value="ECO:0007669"/>
    <property type="project" value="TreeGrafter"/>
</dbReference>
<keyword evidence="8" id="KW-0175">Coiled coil</keyword>
<keyword evidence="7 9" id="KW-0472">Membrane</keyword>
<evidence type="ECO:0000256" key="6">
    <source>
        <dbReference type="ARBA" id="ARBA00023065"/>
    </source>
</evidence>
<feature type="coiled-coil region" evidence="8">
    <location>
        <begin position="73"/>
        <end position="100"/>
    </location>
</feature>
<evidence type="ECO:0000256" key="3">
    <source>
        <dbReference type="ARBA" id="ARBA00022448"/>
    </source>
</evidence>
<organism evidence="10 11">
    <name type="scientific">bacterium (Candidatus Ratteibacteria) CG_4_10_14_3_um_filter_41_18</name>
    <dbReference type="NCBI Taxonomy" id="2014287"/>
    <lineage>
        <taxon>Bacteria</taxon>
        <taxon>Candidatus Ratteibacteria</taxon>
    </lineage>
</organism>
<feature type="transmembrane region" description="Helical" evidence="9">
    <location>
        <begin position="338"/>
        <end position="354"/>
    </location>
</feature>
<evidence type="ECO:0000256" key="8">
    <source>
        <dbReference type="SAM" id="Coils"/>
    </source>
</evidence>
<dbReference type="EMBL" id="PFJK01000186">
    <property type="protein sequence ID" value="PIX77177.1"/>
    <property type="molecule type" value="Genomic_DNA"/>
</dbReference>
<comment type="similarity">
    <text evidence="2">Belongs to the V-ATPase 116 kDa subunit family.</text>
</comment>
<name>A0A2M7M391_9BACT</name>
<evidence type="ECO:0000256" key="4">
    <source>
        <dbReference type="ARBA" id="ARBA00022692"/>
    </source>
</evidence>
<evidence type="ECO:0000313" key="10">
    <source>
        <dbReference type="EMBL" id="PIX77177.1"/>
    </source>
</evidence>